<dbReference type="Proteomes" id="UP000199690">
    <property type="component" value="Unassembled WGS sequence"/>
</dbReference>
<evidence type="ECO:0000256" key="7">
    <source>
        <dbReference type="RuleBase" id="RU363032"/>
    </source>
</evidence>
<evidence type="ECO:0000313" key="11">
    <source>
        <dbReference type="Proteomes" id="UP000199690"/>
    </source>
</evidence>
<evidence type="ECO:0000313" key="10">
    <source>
        <dbReference type="EMBL" id="SFC50432.1"/>
    </source>
</evidence>
<dbReference type="SUPFAM" id="SSF161098">
    <property type="entry name" value="MetI-like"/>
    <property type="match status" value="1"/>
</dbReference>
<dbReference type="InterPro" id="IPR000515">
    <property type="entry name" value="MetI-like"/>
</dbReference>
<protein>
    <submittedName>
        <fullName evidence="9">Peptide/nickel transport system permease protein</fullName>
    </submittedName>
</protein>
<accession>A0A1H5T6U7</accession>
<keyword evidence="2 7" id="KW-0813">Transport</keyword>
<sequence length="315" mass="32541">MAALVLRRSAVAALQLAAVAVTVFALTSLLPGDTAVVVLGEHATDEQIAVLRAQLQLDRPVRERFLDWLGGAVQGDLGTSLLTGAPVTDEISRGFATTAVLALFALAVVVPLAVAVGVTTGMRRGSRLDRALNGVIVALDSVPEFALALLLVALFSLQLGWLPATAAGASGWELLAQPAALVLPVGVLVCKQLCALARQVRIGVAEADGAEYALHVRLHGLPERTVLFRHVLPNGLAPAVQQLARAVDGLLGGVVVVEAVFALPGMGSGFTGAVLARDLPAVQGYALVFATTTIALNLVADVVSHRLVPQREVVA</sequence>
<dbReference type="EMBL" id="FNVB01000002">
    <property type="protein sequence ID" value="SEF57717.1"/>
    <property type="molecule type" value="Genomic_DNA"/>
</dbReference>
<feature type="domain" description="ABC transmembrane type-1" evidence="8">
    <location>
        <begin position="95"/>
        <end position="300"/>
    </location>
</feature>
<dbReference type="PROSITE" id="PS50928">
    <property type="entry name" value="ABC_TM1"/>
    <property type="match status" value="1"/>
</dbReference>
<reference evidence="9" key="2">
    <citation type="submission" date="2016-10" db="EMBL/GenBank/DDBJ databases">
        <authorList>
            <person name="de Groot N.N."/>
        </authorList>
    </citation>
    <scope>NUCLEOTIDE SEQUENCE [LARGE SCALE GENOMIC DNA]</scope>
    <source>
        <strain evidence="9">ATCC 20501</strain>
    </source>
</reference>
<keyword evidence="6 7" id="KW-0472">Membrane</keyword>
<feature type="transmembrane region" description="Helical" evidence="7">
    <location>
        <begin position="175"/>
        <end position="194"/>
    </location>
</feature>
<evidence type="ECO:0000256" key="4">
    <source>
        <dbReference type="ARBA" id="ARBA00022692"/>
    </source>
</evidence>
<comment type="similarity">
    <text evidence="7">Belongs to the binding-protein-dependent transport system permease family.</text>
</comment>
<dbReference type="GO" id="GO:0055085">
    <property type="term" value="P:transmembrane transport"/>
    <property type="evidence" value="ECO:0007669"/>
    <property type="project" value="InterPro"/>
</dbReference>
<dbReference type="InterPro" id="IPR035906">
    <property type="entry name" value="MetI-like_sf"/>
</dbReference>
<feature type="transmembrane region" description="Helical" evidence="7">
    <location>
        <begin position="250"/>
        <end position="276"/>
    </location>
</feature>
<dbReference type="Pfam" id="PF00528">
    <property type="entry name" value="BPD_transp_1"/>
    <property type="match status" value="1"/>
</dbReference>
<evidence type="ECO:0000256" key="6">
    <source>
        <dbReference type="ARBA" id="ARBA00023136"/>
    </source>
</evidence>
<dbReference type="AlphaFoldDB" id="A0A1H5T6U7"/>
<dbReference type="Gene3D" id="1.10.3720.10">
    <property type="entry name" value="MetI-like"/>
    <property type="match status" value="1"/>
</dbReference>
<dbReference type="Pfam" id="PF19300">
    <property type="entry name" value="BPD_transp_1_N"/>
    <property type="match status" value="1"/>
</dbReference>
<feature type="transmembrane region" description="Helical" evidence="7">
    <location>
        <begin position="131"/>
        <end position="155"/>
    </location>
</feature>
<evidence type="ECO:0000259" key="8">
    <source>
        <dbReference type="PROSITE" id="PS50928"/>
    </source>
</evidence>
<proteinExistence type="inferred from homology"/>
<keyword evidence="5 7" id="KW-1133">Transmembrane helix</keyword>
<reference evidence="11 12" key="1">
    <citation type="submission" date="2016-10" db="EMBL/GenBank/DDBJ databases">
        <authorList>
            <person name="Varghese N."/>
            <person name="Submissions S."/>
        </authorList>
    </citation>
    <scope>NUCLEOTIDE SEQUENCE [LARGE SCALE GENOMIC DNA]</scope>
    <source>
        <strain evidence="12">ATCC 20501</strain>
        <strain evidence="10 11">CGMCC 4.3529</strain>
    </source>
</reference>
<organism evidence="9 12">
    <name type="scientific">Saccharopolyspora kobensis</name>
    <dbReference type="NCBI Taxonomy" id="146035"/>
    <lineage>
        <taxon>Bacteria</taxon>
        <taxon>Bacillati</taxon>
        <taxon>Actinomycetota</taxon>
        <taxon>Actinomycetes</taxon>
        <taxon>Pseudonocardiales</taxon>
        <taxon>Pseudonocardiaceae</taxon>
        <taxon>Saccharopolyspora</taxon>
    </lineage>
</organism>
<comment type="subcellular location">
    <subcellularLocation>
        <location evidence="1 7">Cell membrane</location>
        <topology evidence="1 7">Multi-pass membrane protein</topology>
    </subcellularLocation>
</comment>
<evidence type="ECO:0000313" key="9">
    <source>
        <dbReference type="EMBL" id="SEF57717.1"/>
    </source>
</evidence>
<evidence type="ECO:0000256" key="3">
    <source>
        <dbReference type="ARBA" id="ARBA00022475"/>
    </source>
</evidence>
<keyword evidence="11" id="KW-1185">Reference proteome</keyword>
<keyword evidence="4 7" id="KW-0812">Transmembrane</keyword>
<dbReference type="EMBL" id="FOME01000001">
    <property type="protein sequence ID" value="SFC50432.1"/>
    <property type="molecule type" value="Genomic_DNA"/>
</dbReference>
<evidence type="ECO:0000256" key="1">
    <source>
        <dbReference type="ARBA" id="ARBA00004651"/>
    </source>
</evidence>
<dbReference type="Proteomes" id="UP000236729">
    <property type="component" value="Unassembled WGS sequence"/>
</dbReference>
<dbReference type="RefSeq" id="WP_093346311.1">
    <property type="nucleotide sequence ID" value="NZ_FNVB01000002.1"/>
</dbReference>
<dbReference type="CDD" id="cd06261">
    <property type="entry name" value="TM_PBP2"/>
    <property type="match status" value="1"/>
</dbReference>
<name>A0A1H5T6U7_9PSEU</name>
<dbReference type="PANTHER" id="PTHR43163">
    <property type="entry name" value="DIPEPTIDE TRANSPORT SYSTEM PERMEASE PROTEIN DPPB-RELATED"/>
    <property type="match status" value="1"/>
</dbReference>
<evidence type="ECO:0000256" key="2">
    <source>
        <dbReference type="ARBA" id="ARBA00022448"/>
    </source>
</evidence>
<dbReference type="SMR" id="A0A1H5T6U7"/>
<gene>
    <name evidence="9" type="ORF">SAMN02982929_00124</name>
    <name evidence="10" type="ORF">SAMN05216506_101908</name>
</gene>
<keyword evidence="3" id="KW-1003">Cell membrane</keyword>
<dbReference type="GO" id="GO:0005886">
    <property type="term" value="C:plasma membrane"/>
    <property type="evidence" value="ECO:0007669"/>
    <property type="project" value="UniProtKB-SubCell"/>
</dbReference>
<dbReference type="InterPro" id="IPR045621">
    <property type="entry name" value="BPD_transp_1_N"/>
</dbReference>
<evidence type="ECO:0000313" key="12">
    <source>
        <dbReference type="Proteomes" id="UP000236729"/>
    </source>
</evidence>
<feature type="transmembrane region" description="Helical" evidence="7">
    <location>
        <begin position="282"/>
        <end position="303"/>
    </location>
</feature>
<accession>A0A1I1JR59</accession>
<feature type="transmembrane region" description="Helical" evidence="7">
    <location>
        <begin position="95"/>
        <end position="119"/>
    </location>
</feature>
<dbReference type="PANTHER" id="PTHR43163:SF3">
    <property type="entry name" value="PEPTIDE ABC TRANSPORTER PERMEASE PROTEIN"/>
    <property type="match status" value="1"/>
</dbReference>
<evidence type="ECO:0000256" key="5">
    <source>
        <dbReference type="ARBA" id="ARBA00022989"/>
    </source>
</evidence>